<evidence type="ECO:0000313" key="2">
    <source>
        <dbReference type="Proteomes" id="UP000821845"/>
    </source>
</evidence>
<comment type="caution">
    <text evidence="1">The sequence shown here is derived from an EMBL/GenBank/DDBJ whole genome shotgun (WGS) entry which is preliminary data.</text>
</comment>
<proteinExistence type="predicted"/>
<name>A0ACB7S4G3_HYAAI</name>
<dbReference type="EMBL" id="CM023486">
    <property type="protein sequence ID" value="KAH6927654.1"/>
    <property type="molecule type" value="Genomic_DNA"/>
</dbReference>
<gene>
    <name evidence="1" type="ORF">HPB50_006359</name>
</gene>
<reference evidence="1" key="1">
    <citation type="submission" date="2020-05" db="EMBL/GenBank/DDBJ databases">
        <title>Large-scale comparative analyses of tick genomes elucidate their genetic diversity and vector capacities.</title>
        <authorList>
            <person name="Jia N."/>
            <person name="Wang J."/>
            <person name="Shi W."/>
            <person name="Du L."/>
            <person name="Sun Y."/>
            <person name="Zhan W."/>
            <person name="Jiang J."/>
            <person name="Wang Q."/>
            <person name="Zhang B."/>
            <person name="Ji P."/>
            <person name="Sakyi L.B."/>
            <person name="Cui X."/>
            <person name="Yuan T."/>
            <person name="Jiang B."/>
            <person name="Yang W."/>
            <person name="Lam T.T.-Y."/>
            <person name="Chang Q."/>
            <person name="Ding S."/>
            <person name="Wang X."/>
            <person name="Zhu J."/>
            <person name="Ruan X."/>
            <person name="Zhao L."/>
            <person name="Wei J."/>
            <person name="Que T."/>
            <person name="Du C."/>
            <person name="Cheng J."/>
            <person name="Dai P."/>
            <person name="Han X."/>
            <person name="Huang E."/>
            <person name="Gao Y."/>
            <person name="Liu J."/>
            <person name="Shao H."/>
            <person name="Ye R."/>
            <person name="Li L."/>
            <person name="Wei W."/>
            <person name="Wang X."/>
            <person name="Wang C."/>
            <person name="Yang T."/>
            <person name="Huo Q."/>
            <person name="Li W."/>
            <person name="Guo W."/>
            <person name="Chen H."/>
            <person name="Zhou L."/>
            <person name="Ni X."/>
            <person name="Tian J."/>
            <person name="Zhou Y."/>
            <person name="Sheng Y."/>
            <person name="Liu T."/>
            <person name="Pan Y."/>
            <person name="Xia L."/>
            <person name="Li J."/>
            <person name="Zhao F."/>
            <person name="Cao W."/>
        </authorList>
    </citation>
    <scope>NUCLEOTIDE SEQUENCE</scope>
    <source>
        <strain evidence="1">Hyas-2018</strain>
    </source>
</reference>
<sequence>MDDHPRCPLATPESMRNGLQFVAQKGDLLQSSYPRSGTHWVQYIIHLIVHEGKPLENYEAFLQSRRFIEYCMDTAQHNAGSTLRMLMTHLPLRSEKLNPEAKYVYVARNPWDVCVSLYHLMKSLSVYRFEGGTFDDFLDAFLAGSLPYGCYFQHLMSGYSLRGEPNVFFLTYEELQKNTREVVLRLARFIGEPYINAINEDSTKGRKLLDSIIRASSADSMRKIMVMNLSEHPYPEVEKQLKSMRASTKASHEGDAKQHEVVRNATGGEWRKYFSPEQLRRMEAAIKEKASSSRVMDLWSDISAEALRLCRENGTPADFST</sequence>
<organism evidence="1 2">
    <name type="scientific">Hyalomma asiaticum</name>
    <name type="common">Tick</name>
    <dbReference type="NCBI Taxonomy" id="266040"/>
    <lineage>
        <taxon>Eukaryota</taxon>
        <taxon>Metazoa</taxon>
        <taxon>Ecdysozoa</taxon>
        <taxon>Arthropoda</taxon>
        <taxon>Chelicerata</taxon>
        <taxon>Arachnida</taxon>
        <taxon>Acari</taxon>
        <taxon>Parasitiformes</taxon>
        <taxon>Ixodida</taxon>
        <taxon>Ixodoidea</taxon>
        <taxon>Ixodidae</taxon>
        <taxon>Hyalomminae</taxon>
        <taxon>Hyalomma</taxon>
    </lineage>
</organism>
<keyword evidence="2" id="KW-1185">Reference proteome</keyword>
<evidence type="ECO:0000313" key="1">
    <source>
        <dbReference type="EMBL" id="KAH6927654.1"/>
    </source>
</evidence>
<dbReference type="Proteomes" id="UP000821845">
    <property type="component" value="Chromosome 6"/>
</dbReference>
<protein>
    <submittedName>
        <fullName evidence="1">Uncharacterized protein</fullName>
    </submittedName>
</protein>
<accession>A0ACB7S4G3</accession>